<evidence type="ECO:0000313" key="3">
    <source>
        <dbReference type="Proteomes" id="UP000028981"/>
    </source>
</evidence>
<gene>
    <name evidence="2" type="ORF">JP75_19140</name>
</gene>
<dbReference type="InterPro" id="IPR011992">
    <property type="entry name" value="EF-hand-dom_pair"/>
</dbReference>
<dbReference type="CDD" id="cd00051">
    <property type="entry name" value="EFh"/>
    <property type="match status" value="1"/>
</dbReference>
<dbReference type="OrthoDB" id="8404005at2"/>
<dbReference type="InterPro" id="IPR002048">
    <property type="entry name" value="EF_hand_dom"/>
</dbReference>
<feature type="domain" description="EF-hand" evidence="1">
    <location>
        <begin position="132"/>
        <end position="158"/>
    </location>
</feature>
<dbReference type="EMBL" id="JQGC01000020">
    <property type="protein sequence ID" value="KFL29720.1"/>
    <property type="molecule type" value="Genomic_DNA"/>
</dbReference>
<protein>
    <recommendedName>
        <fullName evidence="1">EF-hand domain-containing protein</fullName>
    </recommendedName>
</protein>
<proteinExistence type="predicted"/>
<dbReference type="RefSeq" id="WP_035085880.1">
    <property type="nucleotide sequence ID" value="NZ_JQGC01000020.1"/>
</dbReference>
<dbReference type="AlphaFoldDB" id="A0A087LYL7"/>
<dbReference type="STRING" id="46914.JP75_19140"/>
<name>A0A087LYL7_9HYPH</name>
<comment type="caution">
    <text evidence="2">The sequence shown here is derived from an EMBL/GenBank/DDBJ whole genome shotgun (WGS) entry which is preliminary data.</text>
</comment>
<dbReference type="PROSITE" id="PS50222">
    <property type="entry name" value="EF_HAND_2"/>
    <property type="match status" value="2"/>
</dbReference>
<dbReference type="Gene3D" id="1.10.238.10">
    <property type="entry name" value="EF-hand"/>
    <property type="match status" value="1"/>
</dbReference>
<feature type="domain" description="EF-hand" evidence="1">
    <location>
        <begin position="91"/>
        <end position="126"/>
    </location>
</feature>
<dbReference type="Pfam" id="PF13202">
    <property type="entry name" value="EF-hand_5"/>
    <property type="match status" value="1"/>
</dbReference>
<accession>A0A087LYL7</accession>
<evidence type="ECO:0000313" key="2">
    <source>
        <dbReference type="EMBL" id="KFL29720.1"/>
    </source>
</evidence>
<dbReference type="Proteomes" id="UP000028981">
    <property type="component" value="Unassembled WGS sequence"/>
</dbReference>
<keyword evidence="3" id="KW-1185">Reference proteome</keyword>
<organism evidence="2 3">
    <name type="scientific">Devosia riboflavina</name>
    <dbReference type="NCBI Taxonomy" id="46914"/>
    <lineage>
        <taxon>Bacteria</taxon>
        <taxon>Pseudomonadati</taxon>
        <taxon>Pseudomonadota</taxon>
        <taxon>Alphaproteobacteria</taxon>
        <taxon>Hyphomicrobiales</taxon>
        <taxon>Devosiaceae</taxon>
        <taxon>Devosia</taxon>
    </lineage>
</organism>
<dbReference type="SUPFAM" id="SSF47473">
    <property type="entry name" value="EF-hand"/>
    <property type="match status" value="1"/>
</dbReference>
<reference evidence="2 3" key="1">
    <citation type="submission" date="2014-08" db="EMBL/GenBank/DDBJ databases">
        <authorList>
            <person name="Hassan Y.I."/>
            <person name="Lepp D."/>
            <person name="Zhou T."/>
        </authorList>
    </citation>
    <scope>NUCLEOTIDE SEQUENCE [LARGE SCALE GENOMIC DNA]</scope>
    <source>
        <strain evidence="2 3">IFO13584</strain>
    </source>
</reference>
<sequence>MKRKTMLTLSAAATIAIIGTIAAPAIAESWGPAQMMQRMHGSEGGFMQGNRGAGPMMMQDEHGPMGMGDLADNPVYTSFDSDGNGTVTTAELEAGLAALHAEHDADDNGALSSDEFSALFADVTGSMAGRPFAMLDADGDGQISADEMAFPAQMMARMPARHGSAPDAGTEQQ</sequence>
<dbReference type="PROSITE" id="PS00018">
    <property type="entry name" value="EF_HAND_1"/>
    <property type="match status" value="2"/>
</dbReference>
<evidence type="ECO:0000259" key="1">
    <source>
        <dbReference type="PROSITE" id="PS50222"/>
    </source>
</evidence>
<dbReference type="GO" id="GO:0005509">
    <property type="term" value="F:calcium ion binding"/>
    <property type="evidence" value="ECO:0007669"/>
    <property type="project" value="InterPro"/>
</dbReference>
<dbReference type="InterPro" id="IPR018247">
    <property type="entry name" value="EF_Hand_1_Ca_BS"/>
</dbReference>